<reference evidence="1 2" key="1">
    <citation type="submission" date="2019-03" db="EMBL/GenBank/DDBJ databases">
        <title>Alkanindiges illinoisensis: a potential pathogenic isolated from ascites of a gastric cancer patient with abdominal metastasis.</title>
        <authorList>
            <person name="Hu X."/>
            <person name="Yang B."/>
            <person name="Yan X."/>
            <person name="Lin L."/>
            <person name="Zhao H."/>
            <person name="Zhou F."/>
            <person name="Su B."/>
            <person name="Chen J."/>
            <person name="Rui Y."/>
            <person name="Wang Q."/>
            <person name="Zheng L."/>
        </authorList>
    </citation>
    <scope>NUCLEOTIDE SEQUENCE [LARGE SCALE GENOMIC DNA]</scope>
    <source>
        <strain evidence="1 2">NFYY 23406</strain>
    </source>
</reference>
<evidence type="ECO:0000313" key="1">
    <source>
        <dbReference type="EMBL" id="TEU30070.1"/>
    </source>
</evidence>
<dbReference type="EMBL" id="SNTY01000012">
    <property type="protein sequence ID" value="TEU30070.1"/>
    <property type="molecule type" value="Genomic_DNA"/>
</dbReference>
<dbReference type="Pfam" id="PF11041">
    <property type="entry name" value="Phage_Wedge1"/>
    <property type="match status" value="1"/>
</dbReference>
<dbReference type="AlphaFoldDB" id="A0A4Y7XE82"/>
<dbReference type="OrthoDB" id="5465402at2"/>
<dbReference type="InterPro" id="IPR021283">
    <property type="entry name" value="Phage_Wedge1"/>
</dbReference>
<accession>A0A4Y7XE82</accession>
<dbReference type="Proteomes" id="UP000297834">
    <property type="component" value="Unassembled WGS sequence"/>
</dbReference>
<organism evidence="1 2">
    <name type="scientific">Alkanindiges illinoisensis</name>
    <dbReference type="NCBI Taxonomy" id="197183"/>
    <lineage>
        <taxon>Bacteria</taxon>
        <taxon>Pseudomonadati</taxon>
        <taxon>Pseudomonadota</taxon>
        <taxon>Gammaproteobacteria</taxon>
        <taxon>Moraxellales</taxon>
        <taxon>Moraxellaceae</taxon>
        <taxon>Alkanindiges</taxon>
    </lineage>
</organism>
<name>A0A4Y7XE82_9GAMM</name>
<proteinExistence type="predicted"/>
<evidence type="ECO:0000313" key="2">
    <source>
        <dbReference type="Proteomes" id="UP000297834"/>
    </source>
</evidence>
<gene>
    <name evidence="1" type="ORF">E2B99_03245</name>
</gene>
<protein>
    <submittedName>
        <fullName evidence="1">DUF2612 domain-containing protein</fullName>
    </submittedName>
</protein>
<keyword evidence="2" id="KW-1185">Reference proteome</keyword>
<comment type="caution">
    <text evidence="1">The sequence shown here is derived from an EMBL/GenBank/DDBJ whole genome shotgun (WGS) entry which is preliminary data.</text>
</comment>
<sequence length="212" mass="23318">MRLLPAYQKTSVLVWVNCMDDILDYTRLLTSYHRGKPKLTASIEAVLTPLLQCRAVLQQMPGKFDLSTATGDQLKTIAKWVGAPASIPNVTPLPFFGFADQEAALTFGETDNPEIGGFWRESGVSSYAAADIPDELVLPVIQAQIYRNRCDCILNDGYYIVQLLTATPVKITDTQTMAIKVQFQASVSNLTLGLVRLMYPRPMGVTLTVTGN</sequence>